<gene>
    <name evidence="2" type="ORF">AcetOrient_orf00256p</name>
</gene>
<evidence type="ECO:0000313" key="3">
    <source>
        <dbReference type="Proteomes" id="UP000270034"/>
    </source>
</evidence>
<dbReference type="KEGG" id="aot:AcetOri_orf00256p"/>
<evidence type="ECO:0000313" key="2">
    <source>
        <dbReference type="EMBL" id="BBC81873.1"/>
    </source>
</evidence>
<keyword evidence="1" id="KW-1133">Transmembrane helix</keyword>
<reference evidence="2 3" key="1">
    <citation type="submission" date="2018-02" db="EMBL/GenBank/DDBJ databases">
        <title>Acetobacter orientalis genome.</title>
        <authorList>
            <person name="Nakashima N."/>
            <person name="Tamura T."/>
        </authorList>
    </citation>
    <scope>NUCLEOTIDE SEQUENCE [LARGE SCALE GENOMIC DNA]</scope>
    <source>
        <strain evidence="2 3">FAN1</strain>
        <plasmid evidence="3">paof1 fan1 dna</plasmid>
    </source>
</reference>
<geneLocation type="plasmid" evidence="3">
    <name>paof1 fan1 dna</name>
</geneLocation>
<dbReference type="Proteomes" id="UP000270034">
    <property type="component" value="Plasmid pAOF1"/>
</dbReference>
<keyword evidence="1" id="KW-0812">Transmembrane</keyword>
<proteinExistence type="predicted"/>
<keyword evidence="2" id="KW-0614">Plasmid</keyword>
<protein>
    <submittedName>
        <fullName evidence="2">DotI</fullName>
    </submittedName>
</protein>
<dbReference type="Pfam" id="PF11393">
    <property type="entry name" value="T4BSS_DotI_IcmL"/>
    <property type="match status" value="1"/>
</dbReference>
<dbReference type="CDD" id="cd16385">
    <property type="entry name" value="IcmL"/>
    <property type="match status" value="1"/>
</dbReference>
<feature type="transmembrane region" description="Helical" evidence="1">
    <location>
        <begin position="21"/>
        <end position="45"/>
    </location>
</feature>
<accession>A0A2Z5ZMY0</accession>
<dbReference type="AlphaFoldDB" id="A0A2Z5ZMY0"/>
<dbReference type="EMBL" id="AP018516">
    <property type="protein sequence ID" value="BBC81873.1"/>
    <property type="molecule type" value="Genomic_DNA"/>
</dbReference>
<organism evidence="2 3">
    <name type="scientific">Acetobacter orientalis</name>
    <dbReference type="NCBI Taxonomy" id="146474"/>
    <lineage>
        <taxon>Bacteria</taxon>
        <taxon>Pseudomonadati</taxon>
        <taxon>Pseudomonadota</taxon>
        <taxon>Alphaproteobacteria</taxon>
        <taxon>Acetobacterales</taxon>
        <taxon>Acetobacteraceae</taxon>
        <taxon>Acetobacter</taxon>
    </lineage>
</organism>
<sequence length="212" mass="23831">MRNTYDAVTRRLNDPAFARQVIRYTCIALLAALCEGSLASFGLLYEVTHRPKPQHIYHDPFGKPRELIVTDEPYFTDSQVMNWATDKVTNLYTFNYLDYGKHLDSCAGDFSEEAWNSWAAAFQGPGNIEFIRTKQVLLTAAIKTAASIESSGLNRQGVFEWHVAFPMYLKWTNAAGEKTDVLAVRVTIQRTNDPLHPDGLIVTQLNAPKATS</sequence>
<name>A0A2Z5ZMY0_9PROT</name>
<dbReference type="InterPro" id="IPR021055">
    <property type="entry name" value="T4BSS_IcmL/DotI"/>
</dbReference>
<keyword evidence="1" id="KW-0472">Membrane</keyword>
<evidence type="ECO:0000256" key="1">
    <source>
        <dbReference type="SAM" id="Phobius"/>
    </source>
</evidence>